<sequence>MITIDNTGERFDPDTPPGPTDHINVTALNRRARKEAAAIQGTTPILAAQAEAEDAERVAAAEPETAARVSAGGGVDIATELRGEIGAAVAGVLALDAIDAAARKVRARIDGEITEITEQQAAKAQREHRAALLAEAWDAASAKQRVPELMAPHLHWSAHVRPQGSAEMLAITMREELNAEHAVRRQARVRERLTDLDALITEQAVAILDTAGSAADTLAEAGLSVSATTDDILNAEDLGVAKAWKAWQGSVARWSEIQSARRWVAVALAHGFSPRHPGQLIADADTTGTEAHTWGAQWVGVAMPTYVVGASAALVWWLRNRPAPAGITESEVAA</sequence>
<keyword evidence="3" id="KW-1185">Reference proteome</keyword>
<dbReference type="EMBL" id="NGAF01000006">
    <property type="protein sequence ID" value="OXR44374.1"/>
    <property type="molecule type" value="Genomic_DNA"/>
</dbReference>
<proteinExistence type="predicted"/>
<dbReference type="RefSeq" id="WP_094025758.1">
    <property type="nucleotide sequence ID" value="NZ_NGAF01000006.1"/>
</dbReference>
<dbReference type="AlphaFoldDB" id="A0A231H645"/>
<feature type="region of interest" description="Disordered" evidence="1">
    <location>
        <begin position="1"/>
        <end position="23"/>
    </location>
</feature>
<accession>A0A231H645</accession>
<gene>
    <name evidence="2" type="ORF">B7C42_03163</name>
</gene>
<evidence type="ECO:0000256" key="1">
    <source>
        <dbReference type="SAM" id="MobiDB-lite"/>
    </source>
</evidence>
<dbReference type="Proteomes" id="UP000215506">
    <property type="component" value="Unassembled WGS sequence"/>
</dbReference>
<evidence type="ECO:0000313" key="2">
    <source>
        <dbReference type="EMBL" id="OXR44374.1"/>
    </source>
</evidence>
<comment type="caution">
    <text evidence="2">The sequence shown here is derived from an EMBL/GenBank/DDBJ whole genome shotgun (WGS) entry which is preliminary data.</text>
</comment>
<organism evidence="2 3">
    <name type="scientific">Nocardia cerradoensis</name>
    <dbReference type="NCBI Taxonomy" id="85688"/>
    <lineage>
        <taxon>Bacteria</taxon>
        <taxon>Bacillati</taxon>
        <taxon>Actinomycetota</taxon>
        <taxon>Actinomycetes</taxon>
        <taxon>Mycobacteriales</taxon>
        <taxon>Nocardiaceae</taxon>
        <taxon>Nocardia</taxon>
    </lineage>
</organism>
<protein>
    <submittedName>
        <fullName evidence="2">Uncharacterized protein</fullName>
    </submittedName>
</protein>
<name>A0A231H645_9NOCA</name>
<evidence type="ECO:0000313" key="3">
    <source>
        <dbReference type="Proteomes" id="UP000215506"/>
    </source>
</evidence>
<reference evidence="2 3" key="1">
    <citation type="submission" date="2017-07" db="EMBL/GenBank/DDBJ databases">
        <title>First draft Genome Sequence of Nocardia cerradoensis isolated from human infection.</title>
        <authorList>
            <person name="Carrasco G."/>
        </authorList>
    </citation>
    <scope>NUCLEOTIDE SEQUENCE [LARGE SCALE GENOMIC DNA]</scope>
    <source>
        <strain evidence="2 3">CNM20130759</strain>
    </source>
</reference>